<dbReference type="CDD" id="cd02503">
    <property type="entry name" value="MobA"/>
    <property type="match status" value="1"/>
</dbReference>
<sequence length="394" mass="43349">MISNESKNKPAHQKHTALVRPQLGQFGRAELAILGTPCGNIKQLAFALTELLSGEIKIAYVDADHKSADAKVLNGPDANTALAHGSFLEYTDKITFQRLDYRAAFNEYEQKAFFRQADLILVNGNHFAASTQIIVIDPAKPLAKKLEKLTNVPLILLADGVTEVPDYMQTHLAGRGPVPVYSLTETDKIVAFVADFYRQNIPLLNGLVLAGGQSTRMHTDKGLLNYHGHDQRSHVYQLLDSLCAETFVSCNAAQAAELGSTLPYLEDRFLNLGPKGGILTALQHNPNAAWLTVACDLPLLSAATVQYLVQHRDPTKMATAFYDPEGIFPEPLLTIWEPRSYATLLQFLSLGYSCPRKALINSDVKLLTIPDANELRNVNDPEAYKEVKAVLGQK</sequence>
<dbReference type="SUPFAM" id="SSF53448">
    <property type="entry name" value="Nucleotide-diphospho-sugar transferases"/>
    <property type="match status" value="1"/>
</dbReference>
<accession>A0A6J4HUL5</accession>
<gene>
    <name evidence="9" type="ORF">AVDCRST_MAG95-1093</name>
</gene>
<keyword evidence="6" id="KW-0342">GTP-binding</keyword>
<name>A0A6J4HUL5_9BACT</name>
<keyword evidence="7" id="KW-0501">Molybdenum cofactor biosynthesis</keyword>
<keyword evidence="3" id="KW-0479">Metal-binding</keyword>
<evidence type="ECO:0000256" key="4">
    <source>
        <dbReference type="ARBA" id="ARBA00022741"/>
    </source>
</evidence>
<dbReference type="Pfam" id="PF12804">
    <property type="entry name" value="NTP_transf_3"/>
    <property type="match status" value="1"/>
</dbReference>
<dbReference type="InterPro" id="IPR029044">
    <property type="entry name" value="Nucleotide-diphossugar_trans"/>
</dbReference>
<keyword evidence="1" id="KW-0963">Cytoplasm</keyword>
<protein>
    <recommendedName>
        <fullName evidence="8">MobA-like NTP transferase domain-containing protein</fullName>
    </recommendedName>
</protein>
<dbReference type="Gene3D" id="3.90.550.10">
    <property type="entry name" value="Spore Coat Polysaccharide Biosynthesis Protein SpsA, Chain A"/>
    <property type="match status" value="1"/>
</dbReference>
<evidence type="ECO:0000256" key="7">
    <source>
        <dbReference type="ARBA" id="ARBA00023150"/>
    </source>
</evidence>
<dbReference type="PANTHER" id="PTHR19136">
    <property type="entry name" value="MOLYBDENUM COFACTOR GUANYLYLTRANSFERASE"/>
    <property type="match status" value="1"/>
</dbReference>
<reference evidence="9" key="1">
    <citation type="submission" date="2020-02" db="EMBL/GenBank/DDBJ databases">
        <authorList>
            <person name="Meier V. D."/>
        </authorList>
    </citation>
    <scope>NUCLEOTIDE SEQUENCE</scope>
    <source>
        <strain evidence="9">AVDCRST_MAG95</strain>
    </source>
</reference>
<proteinExistence type="predicted"/>
<evidence type="ECO:0000313" key="9">
    <source>
        <dbReference type="EMBL" id="CAA9233367.1"/>
    </source>
</evidence>
<dbReference type="InterPro" id="IPR013482">
    <property type="entry name" value="Molybde_CF_guanTrfase"/>
</dbReference>
<dbReference type="GO" id="GO:0005525">
    <property type="term" value="F:GTP binding"/>
    <property type="evidence" value="ECO:0007669"/>
    <property type="project" value="UniProtKB-KW"/>
</dbReference>
<organism evidence="9">
    <name type="scientific">uncultured Adhaeribacter sp</name>
    <dbReference type="NCBI Taxonomy" id="448109"/>
    <lineage>
        <taxon>Bacteria</taxon>
        <taxon>Pseudomonadati</taxon>
        <taxon>Bacteroidota</taxon>
        <taxon>Cytophagia</taxon>
        <taxon>Cytophagales</taxon>
        <taxon>Hymenobacteraceae</taxon>
        <taxon>Adhaeribacter</taxon>
        <taxon>environmental samples</taxon>
    </lineage>
</organism>
<dbReference type="GO" id="GO:0016779">
    <property type="term" value="F:nucleotidyltransferase activity"/>
    <property type="evidence" value="ECO:0007669"/>
    <property type="project" value="UniProtKB-ARBA"/>
</dbReference>
<dbReference type="GO" id="GO:0006777">
    <property type="term" value="P:Mo-molybdopterin cofactor biosynthetic process"/>
    <property type="evidence" value="ECO:0007669"/>
    <property type="project" value="UniProtKB-KW"/>
</dbReference>
<dbReference type="EMBL" id="CADCTJ010000350">
    <property type="protein sequence ID" value="CAA9233367.1"/>
    <property type="molecule type" value="Genomic_DNA"/>
</dbReference>
<keyword evidence="2" id="KW-0808">Transferase</keyword>
<dbReference type="PANTHER" id="PTHR19136:SF81">
    <property type="entry name" value="MOLYBDENUM COFACTOR GUANYLYLTRANSFERASE"/>
    <property type="match status" value="1"/>
</dbReference>
<evidence type="ECO:0000256" key="1">
    <source>
        <dbReference type="ARBA" id="ARBA00022490"/>
    </source>
</evidence>
<evidence type="ECO:0000256" key="5">
    <source>
        <dbReference type="ARBA" id="ARBA00022842"/>
    </source>
</evidence>
<evidence type="ECO:0000256" key="2">
    <source>
        <dbReference type="ARBA" id="ARBA00022679"/>
    </source>
</evidence>
<dbReference type="AlphaFoldDB" id="A0A6J4HUL5"/>
<dbReference type="InterPro" id="IPR025877">
    <property type="entry name" value="MobA-like_NTP_Trfase"/>
</dbReference>
<dbReference type="GO" id="GO:0046872">
    <property type="term" value="F:metal ion binding"/>
    <property type="evidence" value="ECO:0007669"/>
    <property type="project" value="UniProtKB-KW"/>
</dbReference>
<evidence type="ECO:0000256" key="3">
    <source>
        <dbReference type="ARBA" id="ARBA00022723"/>
    </source>
</evidence>
<evidence type="ECO:0000256" key="6">
    <source>
        <dbReference type="ARBA" id="ARBA00023134"/>
    </source>
</evidence>
<feature type="domain" description="MobA-like NTP transferase" evidence="8">
    <location>
        <begin position="206"/>
        <end position="348"/>
    </location>
</feature>
<evidence type="ECO:0000259" key="8">
    <source>
        <dbReference type="Pfam" id="PF12804"/>
    </source>
</evidence>
<keyword evidence="4" id="KW-0547">Nucleotide-binding</keyword>
<keyword evidence="5" id="KW-0460">Magnesium</keyword>